<evidence type="ECO:0000313" key="5">
    <source>
        <dbReference type="EMBL" id="MBB4939957.1"/>
    </source>
</evidence>
<dbReference type="Proteomes" id="UP000534286">
    <property type="component" value="Unassembled WGS sequence"/>
</dbReference>
<dbReference type="EMBL" id="JACHJU010000001">
    <property type="protein sequence ID" value="MBB4939957.1"/>
    <property type="molecule type" value="Genomic_DNA"/>
</dbReference>
<dbReference type="SUPFAM" id="SSF49785">
    <property type="entry name" value="Galactose-binding domain-like"/>
    <property type="match status" value="1"/>
</dbReference>
<feature type="transmembrane region" description="Helical" evidence="2">
    <location>
        <begin position="188"/>
        <end position="213"/>
    </location>
</feature>
<proteinExistence type="predicted"/>
<keyword evidence="5" id="KW-0808">Transferase</keyword>
<dbReference type="InterPro" id="IPR008979">
    <property type="entry name" value="Galactose-bd-like_sf"/>
</dbReference>
<feature type="transmembrane region" description="Helical" evidence="2">
    <location>
        <begin position="298"/>
        <end position="320"/>
    </location>
</feature>
<dbReference type="InterPro" id="IPR056997">
    <property type="entry name" value="CBM_AftD"/>
</dbReference>
<dbReference type="Pfam" id="PF11847">
    <property type="entry name" value="GT-C_AftD"/>
    <property type="match status" value="1"/>
</dbReference>
<dbReference type="RefSeq" id="WP_184755850.1">
    <property type="nucleotide sequence ID" value="NZ_BAABEK010000006.1"/>
</dbReference>
<name>A0A7W7WA10_9ACTN</name>
<protein>
    <submittedName>
        <fullName evidence="5">Arabinofuranan 3-O-arabinosyltransferase</fullName>
        <ecNumber evidence="5">2.4.2.-</ecNumber>
    </submittedName>
</protein>
<evidence type="ECO:0000256" key="2">
    <source>
        <dbReference type="SAM" id="Phobius"/>
    </source>
</evidence>
<feature type="transmembrane region" description="Helical" evidence="2">
    <location>
        <begin position="1213"/>
        <end position="1233"/>
    </location>
</feature>
<reference evidence="5 6" key="1">
    <citation type="submission" date="2020-08" db="EMBL/GenBank/DDBJ databases">
        <title>Sequencing the genomes of 1000 actinobacteria strains.</title>
        <authorList>
            <person name="Klenk H.-P."/>
        </authorList>
    </citation>
    <scope>NUCLEOTIDE SEQUENCE [LARGE SCALE GENOMIC DNA]</scope>
    <source>
        <strain evidence="5 6">DSM 43023</strain>
    </source>
</reference>
<feature type="transmembrane region" description="Helical" evidence="2">
    <location>
        <begin position="1326"/>
        <end position="1348"/>
    </location>
</feature>
<gene>
    <name evidence="5" type="ORF">FHR32_004262</name>
</gene>
<dbReference type="InterPro" id="IPR021798">
    <property type="entry name" value="AftD_N"/>
</dbReference>
<keyword evidence="5" id="KW-0328">Glycosyltransferase</keyword>
<sequence length="1404" mass="148037">MSAALTPDRTDTGPARLRHRLHLLAGCLLLGAVAFNTSPGQVISETKLDMALNPLGFLARATHLWDGAFFGHLQNQAYGYLFPMGPFYALFKALDMPAWNIQRLWMTLVLCAAFAGVERVARALDIGTPATRVLAGLAYALAPHALTLIGINSSEFQPSAVLPWILLPLVYGTRPQANPRRAAALSALAFLFAGGINAVAELAVLVVPLLYLLTRERGRHRRRLLLWWLGCVSAVSMWWLLPLLVMGRYIFSFLPFIETADATTGVTSLINTLRGTSGWIAYLPVDGQPFLPAAFEQATGPALIVLTALVAGLGLGGIAARTTPERAFLAISVLAGIVIVSAGHADALVHPWTEQVKALLDGPLAPFRNLHKFDALIRLPLALGLAALPLAGPVRLRRPVLAAAAALAALTALPVATAGASPAGGFAEVPSYWRDAATWLNRNTGSGMVLAAPGSRRGEYLWGRPMDEPMQSLLTVRWATHTNVPWGSPGLARLVQAVDERFATGRGSPGLTSALRRIGVTYLLVRNDLARESLGTAWPARVHETLAESTGLERVATFGPEIGTTANSTASGWFEQHYPALEVYAVPAPAPLVATVPRDGTLRIAGAPEATLALAEEGLLDDDRPTVVGDEPEAGTVPAARRVVTDTLRRREIVFGDLRRIGTATLTEDQPPERGRESDLTDPAWTAAAATARYSGIQDVRASSAESGIGAGDRRDPGRQPYAALDADPRTGWRSDGWNGAVGEWLEVRFVESIDMPQITVAFEKGALGPPVAEVALETEAGTRLAPVRDSADPQLLRPPAGATSWLRIRVTRLASEPRSRIGTRVGITEIAIPGVRATRSIVVPADGAQDPGAVLLTRRGSAPACMHGSATWTCSPSLQITGEDGSGFDRTFAVRDGGERAVTGRAVLTDPVSAGLLTTIPGVFPRVTASSTLVDHPAVLGRSAMDGNLDTVWYAQTFDPHPTLTVRLRKKITISQITVLFPDSFLGQPPIRVSVRGGGRTAQGWVGSNGRVAFAPIRTDRLEIGFTAPASRPIEVSELTIPGVKPLGSLAPFPLRLPCGYGPTLTLNGNTVPTEIVDGTLDDVVNGRPLGYRACGPVELGTGTARITAAPSDAFRIDSVVVRTSADGARRAVTATPAVAESWGPEERRVRVSASAPSYLVVNENHNTGWRAYLGGRRLTAVRLDGWRQAWELPAGQGVVTMRYEPDSAYRAALLGGGILVLLVLALASVPARRTRPSGTVRAAARPSRPVPAGVRASGTAAAGVRAVWIWLSAPIVGLWTGGFAGAAIVTGALALAAWLRAVAEARHARLGALPGLAGAAASPWALVALPGLAGLALAAGTLYGGADAAEALARPLTGVVPQVLCLLTLAWMMASVPRRASAPPPPPRRAAARRPDPMVAGR</sequence>
<feature type="domain" description="Arabinofuranosyltransferase D third carbohydrate binding module" evidence="4">
    <location>
        <begin position="929"/>
        <end position="1029"/>
    </location>
</feature>
<keyword evidence="2" id="KW-0472">Membrane</keyword>
<keyword evidence="2" id="KW-0812">Transmembrane</keyword>
<feature type="transmembrane region" description="Helical" evidence="2">
    <location>
        <begin position="400"/>
        <end position="420"/>
    </location>
</feature>
<dbReference type="GO" id="GO:0016757">
    <property type="term" value="F:glycosyltransferase activity"/>
    <property type="evidence" value="ECO:0007669"/>
    <property type="project" value="UniProtKB-KW"/>
</dbReference>
<feature type="transmembrane region" description="Helical" evidence="2">
    <location>
        <begin position="375"/>
        <end position="393"/>
    </location>
</feature>
<keyword evidence="2" id="KW-1133">Transmembrane helix</keyword>
<feature type="domain" description="Alpha-(1-&gt;3)-arabinofuranosyltransferase N-terminal GT-C" evidence="3">
    <location>
        <begin position="30"/>
        <end position="675"/>
    </location>
</feature>
<dbReference type="Gene3D" id="2.60.120.260">
    <property type="entry name" value="Galactose-binding domain-like"/>
    <property type="match status" value="1"/>
</dbReference>
<keyword evidence="6" id="KW-1185">Reference proteome</keyword>
<comment type="caution">
    <text evidence="5">The sequence shown here is derived from an EMBL/GenBank/DDBJ whole genome shotgun (WGS) entry which is preliminary data.</text>
</comment>
<feature type="transmembrane region" description="Helical" evidence="2">
    <location>
        <begin position="1354"/>
        <end position="1376"/>
    </location>
</feature>
<accession>A0A7W7WA10</accession>
<feature type="region of interest" description="Disordered" evidence="1">
    <location>
        <begin position="1380"/>
        <end position="1404"/>
    </location>
</feature>
<dbReference type="Pfam" id="PF24607">
    <property type="entry name" value="CBM_AftD"/>
    <property type="match status" value="1"/>
</dbReference>
<evidence type="ECO:0000259" key="3">
    <source>
        <dbReference type="Pfam" id="PF11847"/>
    </source>
</evidence>
<evidence type="ECO:0000313" key="6">
    <source>
        <dbReference type="Proteomes" id="UP000534286"/>
    </source>
</evidence>
<feature type="transmembrane region" description="Helical" evidence="2">
    <location>
        <begin position="21"/>
        <end position="38"/>
    </location>
</feature>
<feature type="transmembrane region" description="Helical" evidence="2">
    <location>
        <begin position="133"/>
        <end position="151"/>
    </location>
</feature>
<evidence type="ECO:0000256" key="1">
    <source>
        <dbReference type="SAM" id="MobiDB-lite"/>
    </source>
</evidence>
<evidence type="ECO:0000259" key="4">
    <source>
        <dbReference type="Pfam" id="PF24607"/>
    </source>
</evidence>
<feature type="transmembrane region" description="Helical" evidence="2">
    <location>
        <begin position="104"/>
        <end position="121"/>
    </location>
</feature>
<feature type="transmembrane region" description="Helical" evidence="2">
    <location>
        <begin position="327"/>
        <end position="345"/>
    </location>
</feature>
<organism evidence="5 6">
    <name type="scientific">Streptosporangium album</name>
    <dbReference type="NCBI Taxonomy" id="47479"/>
    <lineage>
        <taxon>Bacteria</taxon>
        <taxon>Bacillati</taxon>
        <taxon>Actinomycetota</taxon>
        <taxon>Actinomycetes</taxon>
        <taxon>Streptosporangiales</taxon>
        <taxon>Streptosporangiaceae</taxon>
        <taxon>Streptosporangium</taxon>
    </lineage>
</organism>
<dbReference type="EC" id="2.4.2.-" evidence="5"/>
<feature type="region of interest" description="Disordered" evidence="1">
    <location>
        <begin position="699"/>
        <end position="728"/>
    </location>
</feature>
<feature type="transmembrane region" description="Helical" evidence="2">
    <location>
        <begin position="225"/>
        <end position="251"/>
    </location>
</feature>